<protein>
    <recommendedName>
        <fullName evidence="2">non-specific serine/threonine protein kinase</fullName>
        <ecNumber evidence="2">2.7.11.1</ecNumber>
    </recommendedName>
</protein>
<comment type="catalytic activity">
    <reaction evidence="9">
        <text>L-seryl-[protein] + ATP = O-phospho-L-seryl-[protein] + ADP + H(+)</text>
        <dbReference type="Rhea" id="RHEA:17989"/>
        <dbReference type="Rhea" id="RHEA-COMP:9863"/>
        <dbReference type="Rhea" id="RHEA-COMP:11604"/>
        <dbReference type="ChEBI" id="CHEBI:15378"/>
        <dbReference type="ChEBI" id="CHEBI:29999"/>
        <dbReference type="ChEBI" id="CHEBI:30616"/>
        <dbReference type="ChEBI" id="CHEBI:83421"/>
        <dbReference type="ChEBI" id="CHEBI:456216"/>
        <dbReference type="EC" id="2.7.11.1"/>
    </reaction>
</comment>
<keyword evidence="3" id="KW-0723">Serine/threonine-protein kinase</keyword>
<dbReference type="Pfam" id="PF00069">
    <property type="entry name" value="Pkinase"/>
    <property type="match status" value="1"/>
</dbReference>
<name>A0ABQ8FGZ8_9FUNG</name>
<evidence type="ECO:0000256" key="11">
    <source>
        <dbReference type="SAM" id="SignalP"/>
    </source>
</evidence>
<dbReference type="PANTHER" id="PTHR22984">
    <property type="entry name" value="SERINE/THREONINE-PROTEIN KINASE PIM"/>
    <property type="match status" value="1"/>
</dbReference>
<keyword evidence="6" id="KW-0418">Kinase</keyword>
<dbReference type="InterPro" id="IPR011009">
    <property type="entry name" value="Kinase-like_dom_sf"/>
</dbReference>
<keyword evidence="5" id="KW-0547">Nucleotide-binding</keyword>
<dbReference type="PANTHER" id="PTHR22984:SF25">
    <property type="entry name" value="PROTEIN KINASE DOMAIN-CONTAINING PROTEIN"/>
    <property type="match status" value="1"/>
</dbReference>
<feature type="compositionally biased region" description="Low complexity" evidence="10">
    <location>
        <begin position="46"/>
        <end position="61"/>
    </location>
</feature>
<evidence type="ECO:0000256" key="3">
    <source>
        <dbReference type="ARBA" id="ARBA00022527"/>
    </source>
</evidence>
<evidence type="ECO:0000256" key="4">
    <source>
        <dbReference type="ARBA" id="ARBA00022679"/>
    </source>
</evidence>
<keyword evidence="7" id="KW-0067">ATP-binding</keyword>
<keyword evidence="11" id="KW-0732">Signal</keyword>
<evidence type="ECO:0000256" key="2">
    <source>
        <dbReference type="ARBA" id="ARBA00012513"/>
    </source>
</evidence>
<evidence type="ECO:0000256" key="5">
    <source>
        <dbReference type="ARBA" id="ARBA00022741"/>
    </source>
</evidence>
<dbReference type="InterPro" id="IPR051138">
    <property type="entry name" value="PIM_Ser/Thr_kinase"/>
</dbReference>
<dbReference type="Gene3D" id="1.10.510.10">
    <property type="entry name" value="Transferase(Phosphotransferase) domain 1"/>
    <property type="match status" value="1"/>
</dbReference>
<comment type="caution">
    <text evidence="13">The sequence shown here is derived from an EMBL/GenBank/DDBJ whole genome shotgun (WGS) entry which is preliminary data.</text>
</comment>
<evidence type="ECO:0000256" key="8">
    <source>
        <dbReference type="ARBA" id="ARBA00047899"/>
    </source>
</evidence>
<evidence type="ECO:0000256" key="9">
    <source>
        <dbReference type="ARBA" id="ARBA00048679"/>
    </source>
</evidence>
<evidence type="ECO:0000256" key="1">
    <source>
        <dbReference type="ARBA" id="ARBA00004340"/>
    </source>
</evidence>
<dbReference type="InterPro" id="IPR000719">
    <property type="entry name" value="Prot_kinase_dom"/>
</dbReference>
<sequence length="519" mass="58333">MFDSLLWVLHHFITHYAGQTTQGGKDDGDDDNQASGPNHNPKQDTDLPQITTPTTLPTTLQESNILDQSGAPSSANFQPEEECKGGHGIRKISKSCSQQPSQQPSQPELQPSTLHDPHQSDEMSLPAYAGESEVDSYIRRWKNDQFIAFTEEENKYFESEYSSGTILGEGDSGVVYLATRKSDGKKVAYKSIPKLGVVEYALESNPPPICNLRNHLVGSDEQSVEQCMSSRPANLLFPYEVMLQTYLSRPGHDNPHVPTTFDYITLKNEFILVMEHLDEKWMDLSSYVEEKGQLDIEDVRDIVKEIVKAMISLKNHGIVHEDLNAGNVMCNMETYQVKLIDFDVSGKLPGWEEGKSIPLKSSGPPSLISGYKAGDDELWSIWMLGKLLDKIITGKDHQLDYSSDEQAIKCEQVTGHRIQSGLVPAIQKSRLRLLGRAARSGCGECIYLALRWSLKWRSRSGPALVGRGLWNMNLWERGMIIGYWAARLSDFLQVAYRQYQSTLWKYHQGSPCGSWLTDL</sequence>
<reference evidence="13 14" key="1">
    <citation type="submission" date="2021-02" db="EMBL/GenBank/DDBJ databases">
        <title>Variation within the Batrachochytrium salamandrivorans European outbreak.</title>
        <authorList>
            <person name="Kelly M."/>
            <person name="Pasmans F."/>
            <person name="Shea T.P."/>
            <person name="Munoz J.F."/>
            <person name="Carranza S."/>
            <person name="Cuomo C.A."/>
            <person name="Martel A."/>
        </authorList>
    </citation>
    <scope>NUCLEOTIDE SEQUENCE [LARGE SCALE GENOMIC DNA]</scope>
    <source>
        <strain evidence="13 14">AMFP18/2</strain>
    </source>
</reference>
<keyword evidence="4" id="KW-0808">Transferase</keyword>
<feature type="compositionally biased region" description="Low complexity" evidence="10">
    <location>
        <begin position="94"/>
        <end position="112"/>
    </location>
</feature>
<feature type="domain" description="Protein kinase" evidence="12">
    <location>
        <begin position="161"/>
        <end position="519"/>
    </location>
</feature>
<feature type="signal peptide" evidence="11">
    <location>
        <begin position="1"/>
        <end position="18"/>
    </location>
</feature>
<dbReference type="PROSITE" id="PS50011">
    <property type="entry name" value="PROTEIN_KINASE_DOM"/>
    <property type="match status" value="1"/>
</dbReference>
<evidence type="ECO:0000313" key="14">
    <source>
        <dbReference type="Proteomes" id="UP001648503"/>
    </source>
</evidence>
<dbReference type="Gene3D" id="3.30.200.20">
    <property type="entry name" value="Phosphorylase Kinase, domain 1"/>
    <property type="match status" value="1"/>
</dbReference>
<feature type="region of interest" description="Disordered" evidence="10">
    <location>
        <begin position="20"/>
        <end position="125"/>
    </location>
</feature>
<evidence type="ECO:0000256" key="6">
    <source>
        <dbReference type="ARBA" id="ARBA00022777"/>
    </source>
</evidence>
<accession>A0ABQ8FGZ8</accession>
<gene>
    <name evidence="13" type="ORF">BASA50_004434</name>
</gene>
<dbReference type="Proteomes" id="UP001648503">
    <property type="component" value="Unassembled WGS sequence"/>
</dbReference>
<feature type="chain" id="PRO_5045438534" description="non-specific serine/threonine protein kinase" evidence="11">
    <location>
        <begin position="19"/>
        <end position="519"/>
    </location>
</feature>
<keyword evidence="14" id="KW-1185">Reference proteome</keyword>
<dbReference type="EMBL" id="JAFCIX010000143">
    <property type="protein sequence ID" value="KAH6597518.1"/>
    <property type="molecule type" value="Genomic_DNA"/>
</dbReference>
<organism evidence="13 14">
    <name type="scientific">Batrachochytrium salamandrivorans</name>
    <dbReference type="NCBI Taxonomy" id="1357716"/>
    <lineage>
        <taxon>Eukaryota</taxon>
        <taxon>Fungi</taxon>
        <taxon>Fungi incertae sedis</taxon>
        <taxon>Chytridiomycota</taxon>
        <taxon>Chytridiomycota incertae sedis</taxon>
        <taxon>Chytridiomycetes</taxon>
        <taxon>Rhizophydiales</taxon>
        <taxon>Rhizophydiales incertae sedis</taxon>
        <taxon>Batrachochytrium</taxon>
    </lineage>
</organism>
<dbReference type="EC" id="2.7.11.1" evidence="2"/>
<comment type="catalytic activity">
    <reaction evidence="8">
        <text>L-threonyl-[protein] + ATP = O-phospho-L-threonyl-[protein] + ADP + H(+)</text>
        <dbReference type="Rhea" id="RHEA:46608"/>
        <dbReference type="Rhea" id="RHEA-COMP:11060"/>
        <dbReference type="Rhea" id="RHEA-COMP:11605"/>
        <dbReference type="ChEBI" id="CHEBI:15378"/>
        <dbReference type="ChEBI" id="CHEBI:30013"/>
        <dbReference type="ChEBI" id="CHEBI:30616"/>
        <dbReference type="ChEBI" id="CHEBI:61977"/>
        <dbReference type="ChEBI" id="CHEBI:456216"/>
        <dbReference type="EC" id="2.7.11.1"/>
    </reaction>
</comment>
<evidence type="ECO:0000256" key="10">
    <source>
        <dbReference type="SAM" id="MobiDB-lite"/>
    </source>
</evidence>
<dbReference type="SUPFAM" id="SSF56112">
    <property type="entry name" value="Protein kinase-like (PK-like)"/>
    <property type="match status" value="1"/>
</dbReference>
<comment type="subcellular location">
    <subcellularLocation>
        <location evidence="1">Host cell</location>
    </subcellularLocation>
</comment>
<proteinExistence type="predicted"/>
<evidence type="ECO:0000259" key="12">
    <source>
        <dbReference type="PROSITE" id="PS50011"/>
    </source>
</evidence>
<evidence type="ECO:0000313" key="13">
    <source>
        <dbReference type="EMBL" id="KAH6597518.1"/>
    </source>
</evidence>
<feature type="compositionally biased region" description="Polar residues" evidence="10">
    <location>
        <begin position="62"/>
        <end position="77"/>
    </location>
</feature>
<evidence type="ECO:0000256" key="7">
    <source>
        <dbReference type="ARBA" id="ARBA00022840"/>
    </source>
</evidence>
<dbReference type="SMART" id="SM00220">
    <property type="entry name" value="S_TKc"/>
    <property type="match status" value="1"/>
</dbReference>